<dbReference type="InterPro" id="IPR034398">
    <property type="entry name" value="Prp24_RRM2"/>
</dbReference>
<keyword evidence="2" id="KW-0507">mRNA processing</keyword>
<feature type="region of interest" description="Disordered" evidence="10">
    <location>
        <begin position="1288"/>
        <end position="1341"/>
    </location>
</feature>
<dbReference type="SMART" id="SM00386">
    <property type="entry name" value="HAT"/>
    <property type="match status" value="3"/>
</dbReference>
<feature type="compositionally biased region" description="Basic and acidic residues" evidence="10">
    <location>
        <begin position="843"/>
        <end position="857"/>
    </location>
</feature>
<dbReference type="GO" id="GO:0008380">
    <property type="term" value="P:RNA splicing"/>
    <property type="evidence" value="ECO:0007669"/>
    <property type="project" value="UniProtKB-KW"/>
</dbReference>
<evidence type="ECO:0000313" key="12">
    <source>
        <dbReference type="EMBL" id="CAF9917934.1"/>
    </source>
</evidence>
<dbReference type="Proteomes" id="UP000664521">
    <property type="component" value="Unassembled WGS sequence"/>
</dbReference>
<accession>A0A8H3ILF3</accession>
<dbReference type="PANTHER" id="PTHR23236">
    <property type="entry name" value="EUKARYOTIC TRANSLATION INITIATION FACTOR 4B/4H"/>
    <property type="match status" value="1"/>
</dbReference>
<dbReference type="FunFam" id="1.25.40.10:FF:000632">
    <property type="entry name" value="Pre-mRNA splicing factor (Prp24), putative"/>
    <property type="match status" value="1"/>
</dbReference>
<feature type="domain" description="RRM" evidence="11">
    <location>
        <begin position="883"/>
        <end position="958"/>
    </location>
</feature>
<feature type="domain" description="RRM" evidence="11">
    <location>
        <begin position="1050"/>
        <end position="1126"/>
    </location>
</feature>
<feature type="domain" description="RRM" evidence="11">
    <location>
        <begin position="1184"/>
        <end position="1257"/>
    </location>
</feature>
<keyword evidence="6" id="KW-0539">Nucleus</keyword>
<evidence type="ECO:0000256" key="7">
    <source>
        <dbReference type="ARBA" id="ARBA00093374"/>
    </source>
</evidence>
<feature type="compositionally biased region" description="Low complexity" evidence="10">
    <location>
        <begin position="59"/>
        <end position="76"/>
    </location>
</feature>
<evidence type="ECO:0000256" key="9">
    <source>
        <dbReference type="PROSITE-ProRule" id="PRU00176"/>
    </source>
</evidence>
<dbReference type="CDD" id="cd12297">
    <property type="entry name" value="RRM2_Prp24"/>
    <property type="match status" value="1"/>
</dbReference>
<keyword evidence="3" id="KW-0677">Repeat</keyword>
<dbReference type="CDD" id="cd12299">
    <property type="entry name" value="RRM4_Prp24"/>
    <property type="match status" value="1"/>
</dbReference>
<dbReference type="InterPro" id="IPR012677">
    <property type="entry name" value="Nucleotide-bd_a/b_plait_sf"/>
</dbReference>
<dbReference type="InterPro" id="IPR011990">
    <property type="entry name" value="TPR-like_helical_dom_sf"/>
</dbReference>
<evidence type="ECO:0000256" key="5">
    <source>
        <dbReference type="ARBA" id="ARBA00023187"/>
    </source>
</evidence>
<dbReference type="FunFam" id="3.30.70.330:FF:000523">
    <property type="entry name" value="Pre-mRNA splicing factor (Prp24), putative"/>
    <property type="match status" value="1"/>
</dbReference>
<evidence type="ECO:0000256" key="10">
    <source>
        <dbReference type="SAM" id="MobiDB-lite"/>
    </source>
</evidence>
<dbReference type="OrthoDB" id="360390at2759"/>
<dbReference type="EMBL" id="CAJPDS010000020">
    <property type="protein sequence ID" value="CAF9917934.1"/>
    <property type="molecule type" value="Genomic_DNA"/>
</dbReference>
<feature type="compositionally biased region" description="Low complexity" evidence="10">
    <location>
        <begin position="804"/>
        <end position="815"/>
    </location>
</feature>
<feature type="compositionally biased region" description="Gly residues" evidence="10">
    <location>
        <begin position="1299"/>
        <end position="1313"/>
    </location>
</feature>
<feature type="region of interest" description="Disordered" evidence="10">
    <location>
        <begin position="27"/>
        <end position="133"/>
    </location>
</feature>
<dbReference type="PROSITE" id="PS50102">
    <property type="entry name" value="RRM"/>
    <property type="match status" value="4"/>
</dbReference>
<evidence type="ECO:0000256" key="4">
    <source>
        <dbReference type="ARBA" id="ARBA00022884"/>
    </source>
</evidence>
<feature type="domain" description="RRM" evidence="11">
    <location>
        <begin position="959"/>
        <end position="1035"/>
    </location>
</feature>
<feature type="region of interest" description="Disordered" evidence="10">
    <location>
        <begin position="187"/>
        <end position="206"/>
    </location>
</feature>
<dbReference type="Gene3D" id="3.30.70.330">
    <property type="match status" value="4"/>
</dbReference>
<dbReference type="InterPro" id="IPR031766">
    <property type="entry name" value="RRM_occluded"/>
</dbReference>
<keyword evidence="5" id="KW-0508">mRNA splicing</keyword>
<proteinExistence type="predicted"/>
<evidence type="ECO:0000256" key="2">
    <source>
        <dbReference type="ARBA" id="ARBA00022664"/>
    </source>
</evidence>
<feature type="compositionally biased region" description="Polar residues" evidence="10">
    <location>
        <begin position="1162"/>
        <end position="1174"/>
    </location>
</feature>
<comment type="subcellular location">
    <subcellularLocation>
        <location evidence="1">Nucleus</location>
    </subcellularLocation>
</comment>
<sequence>MPRPGHPLTRDLLRTLLPAGSSSAVAMDINSLLSPSDPPREQPSPSAKPSPRKSRKSRPSNPNAASPSPHAASTASPPMPPHNAVLQAQYPLSSMPSPPTTSPASHLRRHATDTPPADGFRAARQPSTPGMDTLADLASMQHHQQTARDNAGGLRSTEIYDTQSSSNTVLPALHSMARPQGALRGSMDLTVADPPAHTSPPRTYSATSLGETDIQRVAQLIEYLATNPFAYEAHVQLIKLLHQGLMSHVFPDSSSSSRGDPHTYDLLPDLRAAREAMSARFALGEELWIDWIQDQQLLANSLEDRIAVMEACQRAVDEESGSLELWLLYSNWMLSLFKNANPHDPRILGLLDPPSEDPRWSEEDRAVAREVCSWQQMTDVWRQGALETKWRMNDSHQIWDRYTELLLQDLAMTPVTEGVNAMKIHFSDRLLTPHATWDQTFQAFSTFMSRYDDASYEKTMVQATQQGADVKGRYAIRETHEINLERSRETGDKDAEWSVYTNYIDWEFAQSRKKNAFSFELVKALYQRATLRFPTDTSLWEGFVMFLTDEITAHSRKGVSLSSVLNHATRHCPWAGTLWAQYLLVAEREVRPFSDMEQIKHKATSTGTLDAGGMEEMLKVHTAWCGFLRRRAFMADSTDEDQDVAEVGIRSAIEDMNTLGRSKYGNEYQGDPSFRLERIYIKYLTQCRNWQGARETWRSLVPKRGDSSDFWLRFYLWEMATWGKLAYNENQRNGAGPLKPIEATKVLRQALRRPKLDWPEKLLEIFQFHCEDHEDAEELQSAVVLIWKTQRALRKRREREAMEAYETAQAQATEQPSIPQDVSMESTMTHQSAKRKREDDDDRGLVEGGSKRNRPEDQDAEDQSPPLSSLAPTSVLKRDRENATVVVKNLPADTSETRIRQYFRDCGVINSLKFLPDRNGESATATIEFDSKEDVLTAQTKDMKNFGGRDIQVQVGSGSTLYVTNYPPAADEAWLRQRFEQYGEVIDIRFPSLKYNAHRRFCYIQFKSSSQARAATQLDGQTLDGKLAIIAKLSDPAQKQDRHGPMHEGRELYVANLDWSATKSEVKDAFSRFGEVENVRIPTKVGGGSKGIAFVVFEDKEAAKKALEMNLTKFKSRVISVTPSTNDTAKRQATTIINPAPSRASPTPDPSNSNGIDAATAGSPTSQSSATQRKTVPLSDKNSRTLALLNVPDIVTSGRVRVLAEPYGSLVKVQLRPDHQGALLEYVDAASAGKAGLALDGHEIEPGRKLRVGTMAELFREKAEIKSDKISAPKAKDAPLQTAVPIRRPNQLGGRRGGKGGLGFKRGGGGLGGSRATNDGSGREVAANGEGETHAVGGPKSNADFKAMLLKK</sequence>
<dbReference type="PANTHER" id="PTHR23236:SF12">
    <property type="entry name" value="EUKARYOTIC INITIATION FACTOR 4B-RELATED"/>
    <property type="match status" value="1"/>
</dbReference>
<comment type="function">
    <text evidence="7">Functions as a recycling factor of the spliceosome, a machinery that forms on each precursor-messenger RNA (pre-mRNA) and catalyzes the removal of introns. Chaperones the re-annealing of U4 and U6 snRNAs (small nuclear RNAs) released from previous rounds of splicing, an initial step in reforming the U4/U6-U5 tri-snRNP (small nuclear ribonucleoprotein) that can reassemble into another spliceosome complex; this step involves binding U6 and facilitating the unwinding of the U6 internal stem loop, followed by base-pairing of U6 to U4.</text>
</comment>
<dbReference type="InterPro" id="IPR034397">
    <property type="entry name" value="Prp24_RRM1"/>
</dbReference>
<dbReference type="Pfam" id="PF00076">
    <property type="entry name" value="RRM_1"/>
    <property type="match status" value="3"/>
</dbReference>
<feature type="compositionally biased region" description="Polar residues" evidence="10">
    <location>
        <begin position="1122"/>
        <end position="1137"/>
    </location>
</feature>
<feature type="region of interest" description="Disordered" evidence="10">
    <location>
        <begin position="1122"/>
        <end position="1179"/>
    </location>
</feature>
<dbReference type="FunFam" id="3.30.70.330:FF:000588">
    <property type="entry name" value="Pre-mRNA splicing factor (Prp24), putative"/>
    <property type="match status" value="1"/>
</dbReference>
<dbReference type="Gene3D" id="1.25.40.10">
    <property type="entry name" value="Tetratricopeptide repeat domain"/>
    <property type="match status" value="2"/>
</dbReference>
<evidence type="ECO:0000259" key="11">
    <source>
        <dbReference type="PROSITE" id="PS50102"/>
    </source>
</evidence>
<dbReference type="SUPFAM" id="SSF48452">
    <property type="entry name" value="TPR-like"/>
    <property type="match status" value="1"/>
</dbReference>
<evidence type="ECO:0000256" key="3">
    <source>
        <dbReference type="ARBA" id="ARBA00022737"/>
    </source>
</evidence>
<dbReference type="InterPro" id="IPR003107">
    <property type="entry name" value="HAT"/>
</dbReference>
<evidence type="ECO:0000313" key="13">
    <source>
        <dbReference type="Proteomes" id="UP000664521"/>
    </source>
</evidence>
<dbReference type="CDD" id="cd00590">
    <property type="entry name" value="RRM_SF"/>
    <property type="match status" value="1"/>
</dbReference>
<dbReference type="SUPFAM" id="SSF54928">
    <property type="entry name" value="RNA-binding domain, RBD"/>
    <property type="match status" value="3"/>
</dbReference>
<gene>
    <name evidence="12" type="primary">PRP24</name>
    <name evidence="12" type="ORF">HETSPECPRED_003628</name>
</gene>
<reference evidence="12" key="1">
    <citation type="submission" date="2021-03" db="EMBL/GenBank/DDBJ databases">
        <authorList>
            <person name="Tagirdzhanova G."/>
        </authorList>
    </citation>
    <scope>NUCLEOTIDE SEQUENCE</scope>
</reference>
<dbReference type="SMART" id="SM00360">
    <property type="entry name" value="RRM"/>
    <property type="match status" value="4"/>
</dbReference>
<dbReference type="Pfam" id="PF16842">
    <property type="entry name" value="RRM_occluded"/>
    <property type="match status" value="1"/>
</dbReference>
<dbReference type="InterPro" id="IPR000504">
    <property type="entry name" value="RRM_dom"/>
</dbReference>
<dbReference type="GO" id="GO:0006397">
    <property type="term" value="P:mRNA processing"/>
    <property type="evidence" value="ECO:0007669"/>
    <property type="project" value="UniProtKB-KW"/>
</dbReference>
<evidence type="ECO:0000256" key="6">
    <source>
        <dbReference type="ARBA" id="ARBA00023242"/>
    </source>
</evidence>
<keyword evidence="4 9" id="KW-0694">RNA-binding</keyword>
<dbReference type="GO" id="GO:0005688">
    <property type="term" value="C:U6 snRNP"/>
    <property type="evidence" value="ECO:0007669"/>
    <property type="project" value="UniProtKB-ARBA"/>
</dbReference>
<evidence type="ECO:0000256" key="1">
    <source>
        <dbReference type="ARBA" id="ARBA00004123"/>
    </source>
</evidence>
<name>A0A8H3ILF3_9LECA</name>
<keyword evidence="13" id="KW-1185">Reference proteome</keyword>
<evidence type="ECO:0000256" key="8">
    <source>
        <dbReference type="ARBA" id="ARBA00093627"/>
    </source>
</evidence>
<dbReference type="GO" id="GO:0008143">
    <property type="term" value="F:poly(A) binding"/>
    <property type="evidence" value="ECO:0007669"/>
    <property type="project" value="TreeGrafter"/>
</dbReference>
<dbReference type="InterPro" id="IPR035979">
    <property type="entry name" value="RBD_domain_sf"/>
</dbReference>
<dbReference type="FunFam" id="3.30.70.330:FF:000365">
    <property type="entry name" value="U4/U6 snRNA-associated-splicing factor PRP24"/>
    <property type="match status" value="1"/>
</dbReference>
<feature type="region of interest" description="Disordered" evidence="10">
    <location>
        <begin position="804"/>
        <end position="876"/>
    </location>
</feature>
<feature type="compositionally biased region" description="Polar residues" evidence="10">
    <location>
        <begin position="816"/>
        <end position="831"/>
    </location>
</feature>
<comment type="caution">
    <text evidence="12">The sequence shown here is derived from an EMBL/GenBank/DDBJ whole genome shotgun (WGS) entry which is preliminary data.</text>
</comment>
<organism evidence="12 13">
    <name type="scientific">Heterodermia speciosa</name>
    <dbReference type="NCBI Taxonomy" id="116794"/>
    <lineage>
        <taxon>Eukaryota</taxon>
        <taxon>Fungi</taxon>
        <taxon>Dikarya</taxon>
        <taxon>Ascomycota</taxon>
        <taxon>Pezizomycotina</taxon>
        <taxon>Lecanoromycetes</taxon>
        <taxon>OSLEUM clade</taxon>
        <taxon>Lecanoromycetidae</taxon>
        <taxon>Caliciales</taxon>
        <taxon>Physciaceae</taxon>
        <taxon>Heterodermia</taxon>
    </lineage>
</organism>
<protein>
    <recommendedName>
        <fullName evidence="8">U4/U6 snRNA-associated-splicing factor PRP24</fullName>
    </recommendedName>
</protein>
<dbReference type="CDD" id="cd12296">
    <property type="entry name" value="RRM1_Prp24"/>
    <property type="match status" value="1"/>
</dbReference>